<gene>
    <name evidence="1" type="ORF">E2C01_031730</name>
</gene>
<evidence type="ECO:0000313" key="2">
    <source>
        <dbReference type="Proteomes" id="UP000324222"/>
    </source>
</evidence>
<accession>A0A5B7EXN8</accession>
<protein>
    <submittedName>
        <fullName evidence="1">Uncharacterized protein</fullName>
    </submittedName>
</protein>
<dbReference type="EMBL" id="VSRR010004016">
    <property type="protein sequence ID" value="MPC38225.1"/>
    <property type="molecule type" value="Genomic_DNA"/>
</dbReference>
<dbReference type="AlphaFoldDB" id="A0A5B7EXN8"/>
<comment type="caution">
    <text evidence="1">The sequence shown here is derived from an EMBL/GenBank/DDBJ whole genome shotgun (WGS) entry which is preliminary data.</text>
</comment>
<proteinExistence type="predicted"/>
<keyword evidence="2" id="KW-1185">Reference proteome</keyword>
<dbReference type="Proteomes" id="UP000324222">
    <property type="component" value="Unassembled WGS sequence"/>
</dbReference>
<sequence>MYSNEEKKVKEIKEDKSPGKIIKNCISNGRRWEVKKKYMTTEKHCSYHSNAELTTQTLKTQQHFRTNQHNVSCVQQIKKTATIASHNGQPTPLKDPMQN</sequence>
<evidence type="ECO:0000313" key="1">
    <source>
        <dbReference type="EMBL" id="MPC38225.1"/>
    </source>
</evidence>
<reference evidence="1 2" key="1">
    <citation type="submission" date="2019-05" db="EMBL/GenBank/DDBJ databases">
        <title>Another draft genome of Portunus trituberculatus and its Hox gene families provides insights of decapod evolution.</title>
        <authorList>
            <person name="Jeong J.-H."/>
            <person name="Song I."/>
            <person name="Kim S."/>
            <person name="Choi T."/>
            <person name="Kim D."/>
            <person name="Ryu S."/>
            <person name="Kim W."/>
        </authorList>
    </citation>
    <scope>NUCLEOTIDE SEQUENCE [LARGE SCALE GENOMIC DNA]</scope>
    <source>
        <tissue evidence="1">Muscle</tissue>
    </source>
</reference>
<name>A0A5B7EXN8_PORTR</name>
<organism evidence="1 2">
    <name type="scientific">Portunus trituberculatus</name>
    <name type="common">Swimming crab</name>
    <name type="synonym">Neptunus trituberculatus</name>
    <dbReference type="NCBI Taxonomy" id="210409"/>
    <lineage>
        <taxon>Eukaryota</taxon>
        <taxon>Metazoa</taxon>
        <taxon>Ecdysozoa</taxon>
        <taxon>Arthropoda</taxon>
        <taxon>Crustacea</taxon>
        <taxon>Multicrustacea</taxon>
        <taxon>Malacostraca</taxon>
        <taxon>Eumalacostraca</taxon>
        <taxon>Eucarida</taxon>
        <taxon>Decapoda</taxon>
        <taxon>Pleocyemata</taxon>
        <taxon>Brachyura</taxon>
        <taxon>Eubrachyura</taxon>
        <taxon>Portunoidea</taxon>
        <taxon>Portunidae</taxon>
        <taxon>Portuninae</taxon>
        <taxon>Portunus</taxon>
    </lineage>
</organism>